<evidence type="ECO:0000256" key="2">
    <source>
        <dbReference type="ARBA" id="ARBA00012695"/>
    </source>
</evidence>
<evidence type="ECO:0000259" key="8">
    <source>
        <dbReference type="PROSITE" id="PS50222"/>
    </source>
</evidence>
<comment type="similarity">
    <text evidence="1 6">Belongs to the proline oxidase family.</text>
</comment>
<evidence type="ECO:0000313" key="10">
    <source>
        <dbReference type="Proteomes" id="UP000696485"/>
    </source>
</evidence>
<accession>A0A9P5STB4</accession>
<dbReference type="InterPro" id="IPR011992">
    <property type="entry name" value="EF-hand-dom_pair"/>
</dbReference>
<dbReference type="Gene3D" id="3.20.20.220">
    <property type="match status" value="2"/>
</dbReference>
<dbReference type="PROSITE" id="PS50222">
    <property type="entry name" value="EF_HAND_2"/>
    <property type="match status" value="1"/>
</dbReference>
<evidence type="ECO:0000256" key="5">
    <source>
        <dbReference type="ARBA" id="ARBA00023062"/>
    </source>
</evidence>
<evidence type="ECO:0000256" key="7">
    <source>
        <dbReference type="SAM" id="MobiDB-lite"/>
    </source>
</evidence>
<feature type="domain" description="EF-hand" evidence="8">
    <location>
        <begin position="225"/>
        <end position="260"/>
    </location>
</feature>
<dbReference type="InterPro" id="IPR002048">
    <property type="entry name" value="EF_hand_dom"/>
</dbReference>
<evidence type="ECO:0000313" key="9">
    <source>
        <dbReference type="EMBL" id="KAF9335680.1"/>
    </source>
</evidence>
<keyword evidence="6" id="KW-0274">FAD</keyword>
<comment type="function">
    <text evidence="6">Converts proline to delta-1-pyrroline-5-carboxylate.</text>
</comment>
<comment type="caution">
    <text evidence="9">The sequence shown here is derived from an EMBL/GenBank/DDBJ whole genome shotgun (WGS) entry which is preliminary data.</text>
</comment>
<organism evidence="9 10">
    <name type="scientific">Podila minutissima</name>
    <dbReference type="NCBI Taxonomy" id="64525"/>
    <lineage>
        <taxon>Eukaryota</taxon>
        <taxon>Fungi</taxon>
        <taxon>Fungi incertae sedis</taxon>
        <taxon>Mucoromycota</taxon>
        <taxon>Mortierellomycotina</taxon>
        <taxon>Mortierellomycetes</taxon>
        <taxon>Mortierellales</taxon>
        <taxon>Mortierellaceae</taxon>
        <taxon>Podila</taxon>
    </lineage>
</organism>
<dbReference type="Pfam" id="PF01619">
    <property type="entry name" value="Pro_dh"/>
    <property type="match status" value="1"/>
</dbReference>
<dbReference type="EMBL" id="JAAAUY010000090">
    <property type="protein sequence ID" value="KAF9335680.1"/>
    <property type="molecule type" value="Genomic_DNA"/>
</dbReference>
<sequence length="542" mass="59696">MLTTVMTHSTSEAPSSGGDTNKKQTTVFEDLDSKDNRIAVATKATGDIMVALLVYNMCTWTWLIKLAPGMISVAEAVHLSSPVYWVIRKTFFAQFCGGETAKDCVKTMESLKTFGVNSILDLSLEEDLEATSSSTTQSDEQTRQRLNKHADNVAEQIRTCIETASHQPQAFAAVKITALGSPLVLQQVTTTLRVLEEAFESLDIISTGRLDKAGFTALAGMLPNPMNGSADRLFQEADSDKDGYVDWVDVKSTLSFHTRESRELFLTAEPSARIPGLTKEDLHDYEVMLHRLEALCDQALGTHTRLMVDAEQTYFQLAINTTVLHLQQKYNAKAHADGPLIFNTYQMYLKSAPKHLRDDYRHSQRNGYVLAAKLVRGAYLNSERQRTKDLGLADPICDGIEATHMAYDAGVQFLLHKIGSATLATTGVVVVVASHNKASVVKACRQMQALGIAPGEGVVMFGQLLGMYDQLSYTLGAHGYGIYKYVPYGPIQKVIPYLLRRAQENSAVLGAAGAERAMLWEELKIRLWGSNKQNTIQNSSAL</sequence>
<dbReference type="PANTHER" id="PTHR13914:SF0">
    <property type="entry name" value="PROLINE DEHYDROGENASE 1, MITOCHONDRIAL"/>
    <property type="match status" value="1"/>
</dbReference>
<dbReference type="AlphaFoldDB" id="A0A9P5STB4"/>
<dbReference type="EC" id="1.5.5.2" evidence="2 6"/>
<keyword evidence="6" id="KW-0285">Flavoprotein</keyword>
<comment type="catalytic activity">
    <reaction evidence="6">
        <text>L-proline + a quinone = (S)-1-pyrroline-5-carboxylate + a quinol + H(+)</text>
        <dbReference type="Rhea" id="RHEA:23784"/>
        <dbReference type="ChEBI" id="CHEBI:15378"/>
        <dbReference type="ChEBI" id="CHEBI:17388"/>
        <dbReference type="ChEBI" id="CHEBI:24646"/>
        <dbReference type="ChEBI" id="CHEBI:60039"/>
        <dbReference type="ChEBI" id="CHEBI:132124"/>
        <dbReference type="EC" id="1.5.5.2"/>
    </reaction>
</comment>
<dbReference type="PANTHER" id="PTHR13914">
    <property type="entry name" value="PROLINE OXIDASE"/>
    <property type="match status" value="1"/>
</dbReference>
<dbReference type="PROSITE" id="PS00018">
    <property type="entry name" value="EF_HAND_1"/>
    <property type="match status" value="1"/>
</dbReference>
<evidence type="ECO:0000256" key="1">
    <source>
        <dbReference type="ARBA" id="ARBA00005869"/>
    </source>
</evidence>
<proteinExistence type="inferred from homology"/>
<evidence type="ECO:0000256" key="6">
    <source>
        <dbReference type="RuleBase" id="RU364054"/>
    </source>
</evidence>
<keyword evidence="10" id="KW-1185">Reference proteome</keyword>
<keyword evidence="4 6" id="KW-0560">Oxidoreductase</keyword>
<keyword evidence="3" id="KW-0106">Calcium</keyword>
<dbReference type="SUPFAM" id="SSF47473">
    <property type="entry name" value="EF-hand"/>
    <property type="match status" value="1"/>
</dbReference>
<comment type="cofactor">
    <cofactor evidence="6">
        <name>FAD</name>
        <dbReference type="ChEBI" id="CHEBI:57692"/>
    </cofactor>
</comment>
<reference evidence="9" key="1">
    <citation type="journal article" date="2020" name="Fungal Divers.">
        <title>Resolving the Mortierellaceae phylogeny through synthesis of multi-gene phylogenetics and phylogenomics.</title>
        <authorList>
            <person name="Vandepol N."/>
            <person name="Liber J."/>
            <person name="Desiro A."/>
            <person name="Na H."/>
            <person name="Kennedy M."/>
            <person name="Barry K."/>
            <person name="Grigoriev I.V."/>
            <person name="Miller A.N."/>
            <person name="O'Donnell K."/>
            <person name="Stajich J.E."/>
            <person name="Bonito G."/>
        </authorList>
    </citation>
    <scope>NUCLEOTIDE SEQUENCE</scope>
    <source>
        <strain evidence="9">NVP1</strain>
    </source>
</reference>
<name>A0A9P5STB4_9FUNG</name>
<dbReference type="InterPro" id="IPR029041">
    <property type="entry name" value="FAD-linked_oxidoreductase-like"/>
</dbReference>
<feature type="region of interest" description="Disordered" evidence="7">
    <location>
        <begin position="1"/>
        <end position="24"/>
    </location>
</feature>
<dbReference type="GO" id="GO:0005739">
    <property type="term" value="C:mitochondrion"/>
    <property type="evidence" value="ECO:0007669"/>
    <property type="project" value="TreeGrafter"/>
</dbReference>
<keyword evidence="5 6" id="KW-0642">Proline metabolism</keyword>
<gene>
    <name evidence="9" type="ORF">BG006_010934</name>
</gene>
<dbReference type="InterPro" id="IPR015659">
    <property type="entry name" value="Proline_oxidase"/>
</dbReference>
<dbReference type="GO" id="GO:0010133">
    <property type="term" value="P:L-proline catabolic process to L-glutamate"/>
    <property type="evidence" value="ECO:0007669"/>
    <property type="project" value="TreeGrafter"/>
</dbReference>
<dbReference type="Proteomes" id="UP000696485">
    <property type="component" value="Unassembled WGS sequence"/>
</dbReference>
<dbReference type="GO" id="GO:0005509">
    <property type="term" value="F:calcium ion binding"/>
    <property type="evidence" value="ECO:0007669"/>
    <property type="project" value="InterPro"/>
</dbReference>
<dbReference type="InterPro" id="IPR018247">
    <property type="entry name" value="EF_Hand_1_Ca_BS"/>
</dbReference>
<evidence type="ECO:0000256" key="4">
    <source>
        <dbReference type="ARBA" id="ARBA00023002"/>
    </source>
</evidence>
<dbReference type="InterPro" id="IPR002872">
    <property type="entry name" value="Proline_DH_dom"/>
</dbReference>
<dbReference type="GO" id="GO:0004657">
    <property type="term" value="F:proline dehydrogenase activity"/>
    <property type="evidence" value="ECO:0007669"/>
    <property type="project" value="UniProtKB-EC"/>
</dbReference>
<protein>
    <recommendedName>
        <fullName evidence="2 6">Proline dehydrogenase</fullName>
        <ecNumber evidence="2 6">1.5.5.2</ecNumber>
    </recommendedName>
</protein>
<dbReference type="SUPFAM" id="SSF51730">
    <property type="entry name" value="FAD-linked oxidoreductase"/>
    <property type="match status" value="1"/>
</dbReference>
<evidence type="ECO:0000256" key="3">
    <source>
        <dbReference type="ARBA" id="ARBA00022837"/>
    </source>
</evidence>
<dbReference type="GO" id="GO:0071949">
    <property type="term" value="F:FAD binding"/>
    <property type="evidence" value="ECO:0007669"/>
    <property type="project" value="TreeGrafter"/>
</dbReference>